<dbReference type="PATRIC" id="fig|1184267.3.peg.2583"/>
<dbReference type="GO" id="GO:0004139">
    <property type="term" value="F:deoxyribose-phosphate aldolase activity"/>
    <property type="evidence" value="ECO:0007669"/>
    <property type="project" value="UniProtKB-UniRule"/>
</dbReference>
<dbReference type="HAMAP" id="MF_00114">
    <property type="entry name" value="DeoC_type1"/>
    <property type="match status" value="1"/>
</dbReference>
<dbReference type="Proteomes" id="UP000012040">
    <property type="component" value="Chromosome"/>
</dbReference>
<dbReference type="PANTHER" id="PTHR10889">
    <property type="entry name" value="DEOXYRIBOSE-PHOSPHATE ALDOLASE"/>
    <property type="match status" value="1"/>
</dbReference>
<feature type="active site" description="Proton donor/acceptor" evidence="7">
    <location>
        <position position="98"/>
    </location>
</feature>
<dbReference type="NCBIfam" id="TIGR00126">
    <property type="entry name" value="deoC"/>
    <property type="match status" value="1"/>
</dbReference>
<feature type="active site" description="Schiff-base intermediate with acetaldehyde" evidence="7">
    <location>
        <position position="160"/>
    </location>
</feature>
<dbReference type="GO" id="GO:0009264">
    <property type="term" value="P:deoxyribonucleotide catabolic process"/>
    <property type="evidence" value="ECO:0007669"/>
    <property type="project" value="UniProtKB-UniRule"/>
</dbReference>
<dbReference type="FunFam" id="3.20.20.70:FF:000044">
    <property type="entry name" value="Deoxyribose-phosphate aldolase"/>
    <property type="match status" value="1"/>
</dbReference>
<protein>
    <recommendedName>
        <fullName evidence="7">Deoxyribose-phosphate aldolase</fullName>
        <shortName evidence="7">DERA</shortName>
        <ecNumber evidence="7">4.1.2.4</ecNumber>
    </recommendedName>
    <alternativeName>
        <fullName evidence="7">2-deoxy-D-ribose 5-phosphate aldolase</fullName>
    </alternativeName>
    <alternativeName>
        <fullName evidence="7">Phosphodeoxyriboaldolase</fullName>
        <shortName evidence="7">Deoxyriboaldolase</shortName>
    </alternativeName>
</protein>
<dbReference type="EC" id="4.1.2.4" evidence="7"/>
<dbReference type="HOGENOM" id="CLU_053595_0_1_7"/>
<dbReference type="InterPro" id="IPR002915">
    <property type="entry name" value="DeoC/FbaB/LacD_aldolase"/>
</dbReference>
<sequence>MVTFDFSKPQSIATYIDHTLLKPEATKHQVRVLCEEALTHHFFSVCVNSWMITTCREVLKNSKVNICSVVGFPLGTAESSVKAFETGRALNLGAHEVDMVLNIGALKAQEYSYVEKEIQSVVRAAEGKIVKVILETCLLTEEEKKKACEISVTAGAHFVKTSTGFSTGGATVEDVLLMKATVNGKAQVKASGGIRDLATAAKMIEAGATRLGTSSGVLLVKGQEAANKAAY</sequence>
<gene>
    <name evidence="7" type="primary">deoC</name>
    <name evidence="8" type="ORF">A11Q_2556</name>
</gene>
<evidence type="ECO:0000256" key="1">
    <source>
        <dbReference type="ARBA" id="ARBA00010936"/>
    </source>
</evidence>
<evidence type="ECO:0000256" key="6">
    <source>
        <dbReference type="ARBA" id="ARBA00056337"/>
    </source>
</evidence>
<comment type="catalytic activity">
    <reaction evidence="5 7">
        <text>2-deoxy-D-ribose 5-phosphate = D-glyceraldehyde 3-phosphate + acetaldehyde</text>
        <dbReference type="Rhea" id="RHEA:12821"/>
        <dbReference type="ChEBI" id="CHEBI:15343"/>
        <dbReference type="ChEBI" id="CHEBI:59776"/>
        <dbReference type="ChEBI" id="CHEBI:62877"/>
        <dbReference type="EC" id="4.1.2.4"/>
    </reaction>
</comment>
<evidence type="ECO:0000313" key="8">
    <source>
        <dbReference type="EMBL" id="AGH96772.1"/>
    </source>
</evidence>
<dbReference type="OrthoDB" id="5292279at2"/>
<dbReference type="UniPathway" id="UPA00002">
    <property type="reaction ID" value="UER00468"/>
</dbReference>
<dbReference type="AlphaFoldDB" id="M4VBJ9"/>
<dbReference type="Gene3D" id="3.20.20.70">
    <property type="entry name" value="Aldolase class I"/>
    <property type="match status" value="1"/>
</dbReference>
<keyword evidence="9" id="KW-1185">Reference proteome</keyword>
<dbReference type="CDD" id="cd00959">
    <property type="entry name" value="DeoC"/>
    <property type="match status" value="1"/>
</dbReference>
<dbReference type="RefSeq" id="WP_015471262.1">
    <property type="nucleotide sequence ID" value="NC_020813.1"/>
</dbReference>
<evidence type="ECO:0000256" key="5">
    <source>
        <dbReference type="ARBA" id="ARBA00048791"/>
    </source>
</evidence>
<comment type="subcellular location">
    <subcellularLocation>
        <location evidence="7">Cytoplasm</location>
    </subcellularLocation>
</comment>
<evidence type="ECO:0000256" key="3">
    <source>
        <dbReference type="ARBA" id="ARBA00023239"/>
    </source>
</evidence>
<feature type="active site" description="Proton donor/acceptor" evidence="7">
    <location>
        <position position="189"/>
    </location>
</feature>
<dbReference type="KEGG" id="bex:A11Q_2556"/>
<proteinExistence type="inferred from homology"/>
<dbReference type="STRING" id="1184267.A11Q_2556"/>
<reference evidence="8 9" key="1">
    <citation type="journal article" date="2013" name="ISME J.">
        <title>By their genes ye shall know them: genomic signatures of predatory bacteria.</title>
        <authorList>
            <person name="Pasternak Z."/>
            <person name="Pietrokovski S."/>
            <person name="Rotem O."/>
            <person name="Gophna U."/>
            <person name="Lurie-Weinberger M.N."/>
            <person name="Jurkevitch E."/>
        </authorList>
    </citation>
    <scope>NUCLEOTIDE SEQUENCE [LARGE SCALE GENOMIC DNA]</scope>
    <source>
        <strain evidence="8 9">JSS</strain>
    </source>
</reference>
<evidence type="ECO:0000256" key="4">
    <source>
        <dbReference type="ARBA" id="ARBA00023270"/>
    </source>
</evidence>
<dbReference type="eggNOG" id="COG0274">
    <property type="taxonomic scope" value="Bacteria"/>
</dbReference>
<keyword evidence="3 7" id="KW-0456">Lyase</keyword>
<name>M4VBJ9_9BACT</name>
<comment type="similarity">
    <text evidence="1 7">Belongs to the DeoC/FbaB aldolase family. DeoC type 1 subfamily.</text>
</comment>
<comment type="pathway">
    <text evidence="7">Carbohydrate degradation; 2-deoxy-D-ribose 1-phosphate degradation; D-glyceraldehyde 3-phosphate and acetaldehyde from 2-deoxy-alpha-D-ribose 1-phosphate: step 2/2.</text>
</comment>
<dbReference type="PIRSF" id="PIRSF001357">
    <property type="entry name" value="DeoC"/>
    <property type="match status" value="1"/>
</dbReference>
<evidence type="ECO:0000256" key="2">
    <source>
        <dbReference type="ARBA" id="ARBA00022490"/>
    </source>
</evidence>
<keyword evidence="4 7" id="KW-0704">Schiff base</keyword>
<dbReference type="PANTHER" id="PTHR10889:SF1">
    <property type="entry name" value="DEOXYRIBOSE-PHOSPHATE ALDOLASE"/>
    <property type="match status" value="1"/>
</dbReference>
<dbReference type="SMART" id="SM01133">
    <property type="entry name" value="DeoC"/>
    <property type="match status" value="1"/>
</dbReference>
<dbReference type="InterPro" id="IPR013785">
    <property type="entry name" value="Aldolase_TIM"/>
</dbReference>
<dbReference type="EMBL" id="CP003537">
    <property type="protein sequence ID" value="AGH96772.1"/>
    <property type="molecule type" value="Genomic_DNA"/>
</dbReference>
<dbReference type="GO" id="GO:0006018">
    <property type="term" value="P:2-deoxyribose 1-phosphate catabolic process"/>
    <property type="evidence" value="ECO:0007669"/>
    <property type="project" value="UniProtKB-UniRule"/>
</dbReference>
<keyword evidence="2 7" id="KW-0963">Cytoplasm</keyword>
<dbReference type="Pfam" id="PF01791">
    <property type="entry name" value="DeoC"/>
    <property type="match status" value="1"/>
</dbReference>
<dbReference type="GO" id="GO:0016052">
    <property type="term" value="P:carbohydrate catabolic process"/>
    <property type="evidence" value="ECO:0007669"/>
    <property type="project" value="TreeGrafter"/>
</dbReference>
<evidence type="ECO:0000313" key="9">
    <source>
        <dbReference type="Proteomes" id="UP000012040"/>
    </source>
</evidence>
<organism evidence="8 9">
    <name type="scientific">Pseudobdellovibrio exovorus JSS</name>
    <dbReference type="NCBI Taxonomy" id="1184267"/>
    <lineage>
        <taxon>Bacteria</taxon>
        <taxon>Pseudomonadati</taxon>
        <taxon>Bdellovibrionota</taxon>
        <taxon>Bdellovibrionia</taxon>
        <taxon>Bdellovibrionales</taxon>
        <taxon>Pseudobdellovibrionaceae</taxon>
        <taxon>Pseudobdellovibrio</taxon>
    </lineage>
</organism>
<dbReference type="InterPro" id="IPR028581">
    <property type="entry name" value="DeoC_typeI"/>
</dbReference>
<dbReference type="GO" id="GO:0005737">
    <property type="term" value="C:cytoplasm"/>
    <property type="evidence" value="ECO:0007669"/>
    <property type="project" value="UniProtKB-SubCell"/>
</dbReference>
<dbReference type="InterPro" id="IPR011343">
    <property type="entry name" value="DeoC"/>
</dbReference>
<evidence type="ECO:0000256" key="7">
    <source>
        <dbReference type="HAMAP-Rule" id="MF_00114"/>
    </source>
</evidence>
<comment type="function">
    <text evidence="6 7">Catalyzes a reversible aldol reaction between acetaldehyde and D-glyceraldehyde 3-phosphate to generate 2-deoxy-D-ribose 5-phosphate.</text>
</comment>
<accession>M4VBJ9</accession>
<dbReference type="SUPFAM" id="SSF51569">
    <property type="entry name" value="Aldolase"/>
    <property type="match status" value="1"/>
</dbReference>